<feature type="region of interest" description="Disordered" evidence="5">
    <location>
        <begin position="408"/>
        <end position="432"/>
    </location>
</feature>
<dbReference type="AlphaFoldDB" id="A0A0A0KUC3"/>
<dbReference type="Gramene" id="KGN53245">
    <property type="protein sequence ID" value="KGN53245"/>
    <property type="gene ID" value="Csa_4G038630"/>
</dbReference>
<evidence type="ECO:0000256" key="4">
    <source>
        <dbReference type="ARBA" id="ARBA00022927"/>
    </source>
</evidence>
<gene>
    <name evidence="7" type="ORF">Csa_4G038630</name>
</gene>
<dbReference type="Proteomes" id="UP000029981">
    <property type="component" value="Chromosome 4"/>
</dbReference>
<dbReference type="OMA" id="EEYCNQV"/>
<dbReference type="InterPro" id="IPR001180">
    <property type="entry name" value="CNH_dom"/>
</dbReference>
<dbReference type="PROSITE" id="PS50219">
    <property type="entry name" value="CNH"/>
    <property type="match status" value="1"/>
</dbReference>
<evidence type="ECO:0000313" key="7">
    <source>
        <dbReference type="EMBL" id="KGN53245.1"/>
    </source>
</evidence>
<protein>
    <recommendedName>
        <fullName evidence="6">CNH domain-containing protein</fullName>
    </recommendedName>
</protein>
<sequence>MVHSAYDSFELLKDNPSKIESIESYGSKLFIGCSDGSLRIYSPNSSASDRSSASDFHSRSTELQQEQYVLEKNVSGFSRRSLVSMEVIDSRELLLTLSESIAFHKLPNLETLAVITKAKGANAYSWDDRRGFLCFARQKRVCIFRHDGGRGFVEVKEFGVPDTVKSMSWCGENICLGIKREYVILNATSGALTDVFPSGRLAPPLVVSLPSGELLLGKDNIGVFVDQNGKLLQEGRICWSEAPSVVVIQNPYAVALLPRYVEIRSLRSPYALIQTIVLRNGRHLIDSKHALVVGLDNSAYGLFPVPLGAQIVQLTASGNFEEALALCKLLPPEDSSLRSAKESSIHIRYAHYLFDNGSYEEAMEHFLASQVDITYVLPIYPSIVLPKTTLVTETEKLVDLDDPHLSRASSGFSDDMESPLHQLESDENTSLESKKMNHNTLMALIKFLQKKRHNIIEKATAEGTEEVVLDAVGDRFKKSYKGRGNIPISSGAREMAAILDTALLQALLFTGQSFAALELLKGLNYCDVKICEEILQKNKHYSALLELYRCNSMHREALKLLHQLVEESKVNESQTELQKFKPEMIIDYLKPLCGTDPMLVLEFSMTVLESCPTQTIDLFLSGNIPADLVNSYLKQHAPNLQATYLELMLAMNESSISGNLQNEMLQIYLSEVLEWYADLNAQNKWDEKIYSSTRKKLLSALESISGYQPEVLLKRLPSDIHVPELALSYCDRVYESLANQQPTKSSGNIYLTLLQIYLNPRRTTKNFEKRITNLTSPQNMGTPKLGLGPSFKVKGGRAAKKIAAIEGAEDMKVSLSNTDSSRSDGDTDEPGEEGSSSIMLDEALNLLSQRWDRINGAQALKLLPKETKLQNLLQFIGPLLRKSSEAYRNSSVIKSLRQSENLQVRDELYSQRKPAIKITSDSMCSLCKKKIGTSVFAVYPNGKTLVHFVCFRDSQNMKAVSKDSPIRRRT</sequence>
<comment type="subcellular location">
    <subcellularLocation>
        <location evidence="1">Cytoplasm</location>
    </subcellularLocation>
</comment>
<dbReference type="InterPro" id="IPR032914">
    <property type="entry name" value="Vam6/VPS39/TRAP1"/>
</dbReference>
<dbReference type="Pfam" id="PF00780">
    <property type="entry name" value="CNH"/>
    <property type="match status" value="1"/>
</dbReference>
<evidence type="ECO:0000256" key="1">
    <source>
        <dbReference type="ARBA" id="ARBA00004496"/>
    </source>
</evidence>
<dbReference type="eggNOG" id="KOG2063">
    <property type="taxonomic scope" value="Eukaryota"/>
</dbReference>
<dbReference type="GO" id="GO:0005737">
    <property type="term" value="C:cytoplasm"/>
    <property type="evidence" value="ECO:0000318"/>
    <property type="project" value="GO_Central"/>
</dbReference>
<dbReference type="InterPro" id="IPR019453">
    <property type="entry name" value="VPS39/TGFA1_Znf"/>
</dbReference>
<dbReference type="InterPro" id="IPR019452">
    <property type="entry name" value="VPS39/TGF_beta_rcpt-assoc_1"/>
</dbReference>
<organism evidence="7 8">
    <name type="scientific">Cucumis sativus</name>
    <name type="common">Cucumber</name>
    <dbReference type="NCBI Taxonomy" id="3659"/>
    <lineage>
        <taxon>Eukaryota</taxon>
        <taxon>Viridiplantae</taxon>
        <taxon>Streptophyta</taxon>
        <taxon>Embryophyta</taxon>
        <taxon>Tracheophyta</taxon>
        <taxon>Spermatophyta</taxon>
        <taxon>Magnoliopsida</taxon>
        <taxon>eudicotyledons</taxon>
        <taxon>Gunneridae</taxon>
        <taxon>Pentapetalae</taxon>
        <taxon>rosids</taxon>
        <taxon>fabids</taxon>
        <taxon>Cucurbitales</taxon>
        <taxon>Cucurbitaceae</taxon>
        <taxon>Benincaseae</taxon>
        <taxon>Cucumis</taxon>
    </lineage>
</organism>
<reference evidence="7 8" key="2">
    <citation type="journal article" date="2009" name="PLoS ONE">
        <title>An integrated genetic and cytogenetic map of the cucumber genome.</title>
        <authorList>
            <person name="Ren Y."/>
            <person name="Zhang Z."/>
            <person name="Liu J."/>
            <person name="Staub J.E."/>
            <person name="Han Y."/>
            <person name="Cheng Z."/>
            <person name="Li X."/>
            <person name="Lu J."/>
            <person name="Miao H."/>
            <person name="Kang H."/>
            <person name="Xie B."/>
            <person name="Gu X."/>
            <person name="Wang X."/>
            <person name="Du Y."/>
            <person name="Jin W."/>
            <person name="Huang S."/>
        </authorList>
    </citation>
    <scope>NUCLEOTIDE SEQUENCE [LARGE SCALE GENOMIC DNA]</scope>
    <source>
        <strain evidence="8">cv. 9930</strain>
    </source>
</reference>
<dbReference type="Pfam" id="PF10367">
    <property type="entry name" value="zf-Vps39_C"/>
    <property type="match status" value="1"/>
</dbReference>
<dbReference type="InterPro" id="IPR036322">
    <property type="entry name" value="WD40_repeat_dom_sf"/>
</dbReference>
<keyword evidence="2" id="KW-0813">Transport</keyword>
<dbReference type="PANTHER" id="PTHR12894:SF27">
    <property type="entry name" value="TRANSFORMING GROWTH FACTOR-BETA RECEPTOR-ASSOCIATED PROTEIN 1"/>
    <property type="match status" value="1"/>
</dbReference>
<proteinExistence type="predicted"/>
<dbReference type="PANTHER" id="PTHR12894">
    <property type="entry name" value="CNH DOMAIN CONTAINING"/>
    <property type="match status" value="1"/>
</dbReference>
<evidence type="ECO:0000256" key="2">
    <source>
        <dbReference type="ARBA" id="ARBA00022448"/>
    </source>
</evidence>
<evidence type="ECO:0000256" key="3">
    <source>
        <dbReference type="ARBA" id="ARBA00022490"/>
    </source>
</evidence>
<dbReference type="EMBL" id="CM002925">
    <property type="protein sequence ID" value="KGN53245.1"/>
    <property type="molecule type" value="Genomic_DNA"/>
</dbReference>
<evidence type="ECO:0000259" key="6">
    <source>
        <dbReference type="PROSITE" id="PS50219"/>
    </source>
</evidence>
<name>A0A0A0KUC3_CUCSA</name>
<reference evidence="7 8" key="1">
    <citation type="journal article" date="2009" name="Nat. Genet.">
        <title>The genome of the cucumber, Cucumis sativus L.</title>
        <authorList>
            <person name="Huang S."/>
            <person name="Li R."/>
            <person name="Zhang Z."/>
            <person name="Li L."/>
            <person name="Gu X."/>
            <person name="Fan W."/>
            <person name="Lucas W.J."/>
            <person name="Wang X."/>
            <person name="Xie B."/>
            <person name="Ni P."/>
            <person name="Ren Y."/>
            <person name="Zhu H."/>
            <person name="Li J."/>
            <person name="Lin K."/>
            <person name="Jin W."/>
            <person name="Fei Z."/>
            <person name="Li G."/>
            <person name="Staub J."/>
            <person name="Kilian A."/>
            <person name="van der Vossen E.A."/>
            <person name="Wu Y."/>
            <person name="Guo J."/>
            <person name="He J."/>
            <person name="Jia Z."/>
            <person name="Ren Y."/>
            <person name="Tian G."/>
            <person name="Lu Y."/>
            <person name="Ruan J."/>
            <person name="Qian W."/>
            <person name="Wang M."/>
            <person name="Huang Q."/>
            <person name="Li B."/>
            <person name="Xuan Z."/>
            <person name="Cao J."/>
            <person name="Asan"/>
            <person name="Wu Z."/>
            <person name="Zhang J."/>
            <person name="Cai Q."/>
            <person name="Bai Y."/>
            <person name="Zhao B."/>
            <person name="Han Y."/>
            <person name="Li Y."/>
            <person name="Li X."/>
            <person name="Wang S."/>
            <person name="Shi Q."/>
            <person name="Liu S."/>
            <person name="Cho W.K."/>
            <person name="Kim J.Y."/>
            <person name="Xu Y."/>
            <person name="Heller-Uszynska K."/>
            <person name="Miao H."/>
            <person name="Cheng Z."/>
            <person name="Zhang S."/>
            <person name="Wu J."/>
            <person name="Yang Y."/>
            <person name="Kang H."/>
            <person name="Li M."/>
            <person name="Liang H."/>
            <person name="Ren X."/>
            <person name="Shi Z."/>
            <person name="Wen M."/>
            <person name="Jian M."/>
            <person name="Yang H."/>
            <person name="Zhang G."/>
            <person name="Yang Z."/>
            <person name="Chen R."/>
            <person name="Liu S."/>
            <person name="Li J."/>
            <person name="Ma L."/>
            <person name="Liu H."/>
            <person name="Zhou Y."/>
            <person name="Zhao J."/>
            <person name="Fang X."/>
            <person name="Li G."/>
            <person name="Fang L."/>
            <person name="Li Y."/>
            <person name="Liu D."/>
            <person name="Zheng H."/>
            <person name="Zhang Y."/>
            <person name="Qin N."/>
            <person name="Li Z."/>
            <person name="Yang G."/>
            <person name="Yang S."/>
            <person name="Bolund L."/>
            <person name="Kristiansen K."/>
            <person name="Zheng H."/>
            <person name="Li S."/>
            <person name="Zhang X."/>
            <person name="Yang H."/>
            <person name="Wang J."/>
            <person name="Sun R."/>
            <person name="Zhang B."/>
            <person name="Jiang S."/>
            <person name="Wang J."/>
            <person name="Du Y."/>
            <person name="Li S."/>
        </authorList>
    </citation>
    <scope>NUCLEOTIDE SEQUENCE [LARGE SCALE GENOMIC DNA]</scope>
    <source>
        <strain evidence="8">cv. 9930</strain>
    </source>
</reference>
<dbReference type="STRING" id="3659.A0A0A0KUC3"/>
<keyword evidence="8" id="KW-1185">Reference proteome</keyword>
<dbReference type="GO" id="GO:0015031">
    <property type="term" value="P:protein transport"/>
    <property type="evidence" value="ECO:0007669"/>
    <property type="project" value="UniProtKB-KW"/>
</dbReference>
<evidence type="ECO:0000256" key="5">
    <source>
        <dbReference type="SAM" id="MobiDB-lite"/>
    </source>
</evidence>
<reference evidence="7 8" key="4">
    <citation type="journal article" date="2011" name="BMC Genomics">
        <title>RNA-Seq improves annotation of protein-coding genes in the cucumber genome.</title>
        <authorList>
            <person name="Li Z."/>
            <person name="Zhang Z."/>
            <person name="Yan P."/>
            <person name="Huang S."/>
            <person name="Fei Z."/>
            <person name="Lin K."/>
        </authorList>
    </citation>
    <scope>NUCLEOTIDE SEQUENCE [LARGE SCALE GENOMIC DNA]</scope>
    <source>
        <strain evidence="8">cv. 9930</strain>
    </source>
</reference>
<dbReference type="GO" id="GO:0016020">
    <property type="term" value="C:membrane"/>
    <property type="evidence" value="ECO:0000318"/>
    <property type="project" value="GO_Central"/>
</dbReference>
<dbReference type="SUPFAM" id="SSF50978">
    <property type="entry name" value="WD40 repeat-like"/>
    <property type="match status" value="1"/>
</dbReference>
<keyword evidence="3" id="KW-0963">Cytoplasm</keyword>
<feature type="domain" description="CNH" evidence="6">
    <location>
        <begin position="16"/>
        <end position="291"/>
    </location>
</feature>
<keyword evidence="4" id="KW-0653">Protein transport</keyword>
<dbReference type="GO" id="GO:0034058">
    <property type="term" value="P:endosomal vesicle fusion"/>
    <property type="evidence" value="ECO:0000318"/>
    <property type="project" value="GO_Central"/>
</dbReference>
<feature type="region of interest" description="Disordered" evidence="5">
    <location>
        <begin position="813"/>
        <end position="836"/>
    </location>
</feature>
<evidence type="ECO:0000313" key="8">
    <source>
        <dbReference type="Proteomes" id="UP000029981"/>
    </source>
</evidence>
<dbReference type="GO" id="GO:0006914">
    <property type="term" value="P:autophagy"/>
    <property type="evidence" value="ECO:0000318"/>
    <property type="project" value="GO_Central"/>
</dbReference>
<accession>A0A0A0KUC3</accession>
<reference evidence="7 8" key="3">
    <citation type="journal article" date="2010" name="BMC Genomics">
        <title>Transcriptome sequencing and comparative analysis of cucumber flowers with different sex types.</title>
        <authorList>
            <person name="Guo S."/>
            <person name="Zheng Y."/>
            <person name="Joung J.G."/>
            <person name="Liu S."/>
            <person name="Zhang Z."/>
            <person name="Crasta O.R."/>
            <person name="Sobral B.W."/>
            <person name="Xu Y."/>
            <person name="Huang S."/>
            <person name="Fei Z."/>
        </authorList>
    </citation>
    <scope>NUCLEOTIDE SEQUENCE [LARGE SCALE GENOMIC DNA]</scope>
    <source>
        <strain evidence="8">cv. 9930</strain>
    </source>
</reference>
<dbReference type="Pfam" id="PF10366">
    <property type="entry name" value="Vps39_1"/>
    <property type="match status" value="1"/>
</dbReference>